<dbReference type="OrthoDB" id="6123at2759"/>
<dbReference type="Pfam" id="PF13472">
    <property type="entry name" value="Lipase_GDSL_2"/>
    <property type="match status" value="1"/>
</dbReference>
<dbReference type="GeneID" id="70186614"/>
<dbReference type="SUPFAM" id="SSF52266">
    <property type="entry name" value="SGNH hydrolase"/>
    <property type="match status" value="1"/>
</dbReference>
<dbReference type="EMBL" id="JAGTJQ010000008">
    <property type="protein sequence ID" value="KAH7026096.1"/>
    <property type="molecule type" value="Genomic_DNA"/>
</dbReference>
<feature type="signal peptide" evidence="1">
    <location>
        <begin position="1"/>
        <end position="22"/>
    </location>
</feature>
<dbReference type="Proteomes" id="UP000756346">
    <property type="component" value="Unassembled WGS sequence"/>
</dbReference>
<dbReference type="InterPro" id="IPR036514">
    <property type="entry name" value="SGNH_hydro_sf"/>
</dbReference>
<protein>
    <submittedName>
        <fullName evidence="3">SGNH hydrolase-type esterase domain-containing protein</fullName>
    </submittedName>
</protein>
<dbReference type="AlphaFoldDB" id="A0A9P9BMP6"/>
<reference evidence="3" key="1">
    <citation type="journal article" date="2021" name="Nat. Commun.">
        <title>Genetic determinants of endophytism in the Arabidopsis root mycobiome.</title>
        <authorList>
            <person name="Mesny F."/>
            <person name="Miyauchi S."/>
            <person name="Thiergart T."/>
            <person name="Pickel B."/>
            <person name="Atanasova L."/>
            <person name="Karlsson M."/>
            <person name="Huettel B."/>
            <person name="Barry K.W."/>
            <person name="Haridas S."/>
            <person name="Chen C."/>
            <person name="Bauer D."/>
            <person name="Andreopoulos W."/>
            <person name="Pangilinan J."/>
            <person name="LaButti K."/>
            <person name="Riley R."/>
            <person name="Lipzen A."/>
            <person name="Clum A."/>
            <person name="Drula E."/>
            <person name="Henrissat B."/>
            <person name="Kohler A."/>
            <person name="Grigoriev I.V."/>
            <person name="Martin F.M."/>
            <person name="Hacquard S."/>
        </authorList>
    </citation>
    <scope>NUCLEOTIDE SEQUENCE</scope>
    <source>
        <strain evidence="3">MPI-CAGE-CH-0230</strain>
    </source>
</reference>
<evidence type="ECO:0000313" key="3">
    <source>
        <dbReference type="EMBL" id="KAH7026096.1"/>
    </source>
</evidence>
<keyword evidence="3" id="KW-0378">Hydrolase</keyword>
<evidence type="ECO:0000259" key="2">
    <source>
        <dbReference type="Pfam" id="PF13472"/>
    </source>
</evidence>
<organism evidence="3 4">
    <name type="scientific">Microdochium trichocladiopsis</name>
    <dbReference type="NCBI Taxonomy" id="1682393"/>
    <lineage>
        <taxon>Eukaryota</taxon>
        <taxon>Fungi</taxon>
        <taxon>Dikarya</taxon>
        <taxon>Ascomycota</taxon>
        <taxon>Pezizomycotina</taxon>
        <taxon>Sordariomycetes</taxon>
        <taxon>Xylariomycetidae</taxon>
        <taxon>Xylariales</taxon>
        <taxon>Microdochiaceae</taxon>
        <taxon>Microdochium</taxon>
    </lineage>
</organism>
<evidence type="ECO:0000256" key="1">
    <source>
        <dbReference type="SAM" id="SignalP"/>
    </source>
</evidence>
<keyword evidence="1" id="KW-0732">Signal</keyword>
<dbReference type="CDD" id="cd01833">
    <property type="entry name" value="XynB_like"/>
    <property type="match status" value="1"/>
</dbReference>
<dbReference type="RefSeq" id="XP_046009313.1">
    <property type="nucleotide sequence ID" value="XM_046157068.1"/>
</dbReference>
<keyword evidence="4" id="KW-1185">Reference proteome</keyword>
<dbReference type="PANTHER" id="PTHR30383:SF31">
    <property type="entry name" value="SGNH HYDROLASE-TYPE ESTERASE DOMAIN-CONTAINING PROTEIN-RELATED"/>
    <property type="match status" value="1"/>
</dbReference>
<dbReference type="PANTHER" id="PTHR30383">
    <property type="entry name" value="THIOESTERASE 1/PROTEASE 1/LYSOPHOSPHOLIPASE L1"/>
    <property type="match status" value="1"/>
</dbReference>
<dbReference type="InterPro" id="IPR051532">
    <property type="entry name" value="Ester_Hydrolysis_Enzymes"/>
</dbReference>
<feature type="chain" id="PRO_5040144749" evidence="1">
    <location>
        <begin position="23"/>
        <end position="280"/>
    </location>
</feature>
<dbReference type="GO" id="GO:0004622">
    <property type="term" value="F:phosphatidylcholine lysophospholipase activity"/>
    <property type="evidence" value="ECO:0007669"/>
    <property type="project" value="TreeGrafter"/>
</dbReference>
<gene>
    <name evidence="3" type="ORF">B0I36DRAFT_352008</name>
</gene>
<comment type="caution">
    <text evidence="3">The sequence shown here is derived from an EMBL/GenBank/DDBJ whole genome shotgun (WGS) entry which is preliminary data.</text>
</comment>
<proteinExistence type="predicted"/>
<accession>A0A9P9BMP6</accession>
<evidence type="ECO:0000313" key="4">
    <source>
        <dbReference type="Proteomes" id="UP000756346"/>
    </source>
</evidence>
<sequence>MYATRLFMPIAAIAALISSALGLPATIETTPGGSSHQKLSRAPVAQRKATSLRIMALGASATSGVGSSTSNGYREFLRELLESPPTNSGAQLASIPINFVGSLTSGTMTDHQHEGWRGLEIAEIADKAALAIPKYNPAIVLVLAGTNDCVRDVDVAHAGERMAKLLDDIHALSGGNATAVVATLQPNSKDAVNDRVHTVNDRVHTVNMQYRALVRSLRQQQQQEGGSRRVYLAEMRIGENALSRSKDLADGLHPNDGGYAKMAKVWDAVIRQALVDGGGR</sequence>
<dbReference type="Gene3D" id="3.40.50.1110">
    <property type="entry name" value="SGNH hydrolase"/>
    <property type="match status" value="1"/>
</dbReference>
<feature type="domain" description="SGNH hydrolase-type esterase" evidence="2">
    <location>
        <begin position="56"/>
        <end position="260"/>
    </location>
</feature>
<name>A0A9P9BMP6_9PEZI</name>
<dbReference type="InterPro" id="IPR013830">
    <property type="entry name" value="SGNH_hydro"/>
</dbReference>